<reference evidence="3" key="1">
    <citation type="submission" date="2020-07" db="EMBL/GenBank/DDBJ databases">
        <title>Huge and variable diversity of episymbiotic CPR bacteria and DPANN archaea in groundwater ecosystems.</title>
        <authorList>
            <person name="He C.Y."/>
            <person name="Keren R."/>
            <person name="Whittaker M."/>
            <person name="Farag I.F."/>
            <person name="Doudna J."/>
            <person name="Cate J.H.D."/>
            <person name="Banfield J.F."/>
        </authorList>
    </citation>
    <scope>NUCLEOTIDE SEQUENCE</scope>
    <source>
        <strain evidence="3">NC_groundwater_1818_Pr3_B-0.1um_66_35</strain>
    </source>
</reference>
<dbReference type="SMART" id="SM00829">
    <property type="entry name" value="PKS_ER"/>
    <property type="match status" value="1"/>
</dbReference>
<dbReference type="Gene3D" id="3.90.180.10">
    <property type="entry name" value="Medium-chain alcohol dehydrogenases, catalytic domain"/>
    <property type="match status" value="1"/>
</dbReference>
<dbReference type="InterPro" id="IPR011032">
    <property type="entry name" value="GroES-like_sf"/>
</dbReference>
<dbReference type="SUPFAM" id="SSF50129">
    <property type="entry name" value="GroES-like"/>
    <property type="match status" value="1"/>
</dbReference>
<evidence type="ECO:0000313" key="3">
    <source>
        <dbReference type="EMBL" id="MBI5128318.1"/>
    </source>
</evidence>
<evidence type="ECO:0000256" key="1">
    <source>
        <dbReference type="ARBA" id="ARBA00023002"/>
    </source>
</evidence>
<dbReference type="CDD" id="cd05288">
    <property type="entry name" value="PGDH"/>
    <property type="match status" value="1"/>
</dbReference>
<dbReference type="PANTHER" id="PTHR43205:SF7">
    <property type="entry name" value="PROSTAGLANDIN REDUCTASE 1"/>
    <property type="match status" value="1"/>
</dbReference>
<dbReference type="FunFam" id="3.40.50.720:FF:000121">
    <property type="entry name" value="Prostaglandin reductase 2"/>
    <property type="match status" value="1"/>
</dbReference>
<dbReference type="PANTHER" id="PTHR43205">
    <property type="entry name" value="PROSTAGLANDIN REDUCTASE"/>
    <property type="match status" value="1"/>
</dbReference>
<dbReference type="SUPFAM" id="SSF51735">
    <property type="entry name" value="NAD(P)-binding Rossmann-fold domains"/>
    <property type="match status" value="1"/>
</dbReference>
<dbReference type="InterPro" id="IPR020843">
    <property type="entry name" value="ER"/>
</dbReference>
<dbReference type="EMBL" id="JACRJB010000007">
    <property type="protein sequence ID" value="MBI5128318.1"/>
    <property type="molecule type" value="Genomic_DNA"/>
</dbReference>
<dbReference type="InterPro" id="IPR041694">
    <property type="entry name" value="ADH_N_2"/>
</dbReference>
<dbReference type="Proteomes" id="UP000782519">
    <property type="component" value="Unassembled WGS sequence"/>
</dbReference>
<organism evidence="3 4">
    <name type="scientific">Rhodopseudomonas palustris</name>
    <dbReference type="NCBI Taxonomy" id="1076"/>
    <lineage>
        <taxon>Bacteria</taxon>
        <taxon>Pseudomonadati</taxon>
        <taxon>Pseudomonadota</taxon>
        <taxon>Alphaproteobacteria</taxon>
        <taxon>Hyphomicrobiales</taxon>
        <taxon>Nitrobacteraceae</taxon>
        <taxon>Rhodopseudomonas</taxon>
    </lineage>
</organism>
<evidence type="ECO:0000313" key="4">
    <source>
        <dbReference type="Proteomes" id="UP000782519"/>
    </source>
</evidence>
<proteinExistence type="predicted"/>
<gene>
    <name evidence="3" type="ORF">HZA66_02655</name>
</gene>
<dbReference type="GO" id="GO:0016628">
    <property type="term" value="F:oxidoreductase activity, acting on the CH-CH group of donors, NAD or NADP as acceptor"/>
    <property type="evidence" value="ECO:0007669"/>
    <property type="project" value="InterPro"/>
</dbReference>
<dbReference type="InterPro" id="IPR045010">
    <property type="entry name" value="MDR_fam"/>
</dbReference>
<accession>A0A933W0H5</accession>
<dbReference type="Pfam" id="PF16884">
    <property type="entry name" value="ADH_N_2"/>
    <property type="match status" value="1"/>
</dbReference>
<name>A0A933W0H5_RHOPL</name>
<evidence type="ECO:0000259" key="2">
    <source>
        <dbReference type="SMART" id="SM00829"/>
    </source>
</evidence>
<keyword evidence="1" id="KW-0560">Oxidoreductase</keyword>
<dbReference type="Gene3D" id="3.40.50.720">
    <property type="entry name" value="NAD(P)-binding Rossmann-like Domain"/>
    <property type="match status" value="1"/>
</dbReference>
<feature type="domain" description="Enoyl reductase (ER)" evidence="2">
    <location>
        <begin position="15"/>
        <end position="333"/>
    </location>
</feature>
<dbReference type="InterPro" id="IPR013149">
    <property type="entry name" value="ADH-like_C"/>
</dbReference>
<comment type="caution">
    <text evidence="3">The sequence shown here is derived from an EMBL/GenBank/DDBJ whole genome shotgun (WGS) entry which is preliminary data.</text>
</comment>
<dbReference type="InterPro" id="IPR036291">
    <property type="entry name" value="NAD(P)-bd_dom_sf"/>
</dbReference>
<protein>
    <submittedName>
        <fullName evidence="3">NADP-dependent oxidoreductase</fullName>
    </submittedName>
</protein>
<dbReference type="AlphaFoldDB" id="A0A933W0H5"/>
<sequence length="336" mass="35642">MNRQWQLARRPAAEPTVDDFKFATLDRPELRAADDVLIRNRFLSLDPYMRWRMNDAKSYAPPIGLGEVMVGATVGEVVASNDSGFGPGDLVVAGGGWQDYAIVKAPALRKCDAAEVGPTAYLGVLGSPGFTAYAGLMKIGEPKPGETVVVGAATGGVGSLVVQLAKSAGCRVVAVAGGAKKCALAVERFGADAAVDHRDPDLAQQLAAACPNGIDVYFENIGGRVLDAVIPLLNPFARVPVCGLISQYNSAKPDTNQTPLARLMQDTLVKRLLVRGFIVTDYLAYRDEFLAEVTPKVRSGAVVFMEDIVDGLEQAPAAFIGLLKGQNTGKLIIRID</sequence>
<dbReference type="Pfam" id="PF00107">
    <property type="entry name" value="ADH_zinc_N"/>
    <property type="match status" value="1"/>
</dbReference>